<organism evidence="2">
    <name type="scientific">Desulfobacca acetoxidans</name>
    <dbReference type="NCBI Taxonomy" id="60893"/>
    <lineage>
        <taxon>Bacteria</taxon>
        <taxon>Pseudomonadati</taxon>
        <taxon>Thermodesulfobacteriota</taxon>
        <taxon>Desulfobaccia</taxon>
        <taxon>Desulfobaccales</taxon>
        <taxon>Desulfobaccaceae</taxon>
        <taxon>Desulfobacca</taxon>
    </lineage>
</organism>
<dbReference type="PROSITE" id="PS51257">
    <property type="entry name" value="PROKAR_LIPOPROTEIN"/>
    <property type="match status" value="1"/>
</dbReference>
<proteinExistence type="predicted"/>
<dbReference type="EMBL" id="DSXI01000054">
    <property type="protein sequence ID" value="HGS04305.1"/>
    <property type="molecule type" value="Genomic_DNA"/>
</dbReference>
<evidence type="ECO:0000259" key="1">
    <source>
        <dbReference type="Pfam" id="PF03886"/>
    </source>
</evidence>
<dbReference type="Pfam" id="PF03886">
    <property type="entry name" value="ABC_trans_aux"/>
    <property type="match status" value="1"/>
</dbReference>
<gene>
    <name evidence="2" type="ORF">ENT08_00945</name>
</gene>
<dbReference type="SUPFAM" id="SSF159594">
    <property type="entry name" value="XCC0632-like"/>
    <property type="match status" value="1"/>
</dbReference>
<dbReference type="AlphaFoldDB" id="A0A7V4LBS1"/>
<sequence>MRVALSSRSLLCLLTIVAIVVCGCVRSPAPRFYALSSMQESQDLSSQRSPVKDAVIGIGPVKLADYLDQSQIVTRTSNNQVVKAEFHRWVGPFKDNFMNVLADDIGFLLSTERIYLYPWRQSVPIHYQVTVDVVRCDGRLGDAAVLETRWSVFKGPEKKLLTTSRSSISEPVTGGDYSDLVAAQSRALAKFSQEIAAAIKQAGKN</sequence>
<feature type="domain" description="ABC-type transport auxiliary lipoprotein component" evidence="1">
    <location>
        <begin position="33"/>
        <end position="196"/>
    </location>
</feature>
<name>A0A7V4LBS1_9BACT</name>
<comment type="caution">
    <text evidence="2">The sequence shown here is derived from an EMBL/GenBank/DDBJ whole genome shotgun (WGS) entry which is preliminary data.</text>
</comment>
<protein>
    <submittedName>
        <fullName evidence="2">Membrane integrity-associated transporter subunit PqiC</fullName>
    </submittedName>
</protein>
<accession>A0A7V4LBS1</accession>
<evidence type="ECO:0000313" key="2">
    <source>
        <dbReference type="EMBL" id="HGS04305.1"/>
    </source>
</evidence>
<reference evidence="2" key="1">
    <citation type="journal article" date="2020" name="mSystems">
        <title>Genome- and Community-Level Interaction Insights into Carbon Utilization and Element Cycling Functions of Hydrothermarchaeota in Hydrothermal Sediment.</title>
        <authorList>
            <person name="Zhou Z."/>
            <person name="Liu Y."/>
            <person name="Xu W."/>
            <person name="Pan J."/>
            <person name="Luo Z.H."/>
            <person name="Li M."/>
        </authorList>
    </citation>
    <scope>NUCLEOTIDE SEQUENCE [LARGE SCALE GENOMIC DNA]</scope>
    <source>
        <strain evidence="2">SpSt-548</strain>
    </source>
</reference>
<dbReference type="InterPro" id="IPR005586">
    <property type="entry name" value="ABC_trans_aux"/>
</dbReference>
<dbReference type="Gene3D" id="3.40.50.10610">
    <property type="entry name" value="ABC-type transport auxiliary lipoprotein component"/>
    <property type="match status" value="1"/>
</dbReference>